<reference evidence="6" key="1">
    <citation type="submission" date="2012-12" db="EMBL/GenBank/DDBJ databases">
        <authorList>
            <person name="Hellsten U."/>
            <person name="Grimwood J."/>
            <person name="Chapman J.A."/>
            <person name="Shapiro H."/>
            <person name="Aerts A."/>
            <person name="Otillar R.P."/>
            <person name="Terry A.Y."/>
            <person name="Boore J.L."/>
            <person name="Simakov O."/>
            <person name="Marletaz F."/>
            <person name="Cho S.-J."/>
            <person name="Edsinger-Gonzales E."/>
            <person name="Havlak P."/>
            <person name="Kuo D.-H."/>
            <person name="Larsson T."/>
            <person name="Lv J."/>
            <person name="Arendt D."/>
            <person name="Savage R."/>
            <person name="Osoegawa K."/>
            <person name="de Jong P."/>
            <person name="Lindberg D.R."/>
            <person name="Seaver E.C."/>
            <person name="Weisblat D.A."/>
            <person name="Putnam N.H."/>
            <person name="Grigoriev I.V."/>
            <person name="Rokhsar D.S."/>
        </authorList>
    </citation>
    <scope>NUCLEOTIDE SEQUENCE</scope>
</reference>
<dbReference type="EMBL" id="KB095811">
    <property type="protein sequence ID" value="ESO12760.1"/>
    <property type="molecule type" value="Genomic_DNA"/>
</dbReference>
<evidence type="ECO:0000256" key="2">
    <source>
        <dbReference type="ARBA" id="ARBA00022553"/>
    </source>
</evidence>
<dbReference type="EnsemblMetazoa" id="HelroT105504">
    <property type="protein sequence ID" value="HelroP105504"/>
    <property type="gene ID" value="HelroG105504"/>
</dbReference>
<dbReference type="EMBL" id="AMQM01000230">
    <property type="status" value="NOT_ANNOTATED_CDS"/>
    <property type="molecule type" value="Genomic_DNA"/>
</dbReference>
<organism evidence="5 6">
    <name type="scientific">Helobdella robusta</name>
    <name type="common">Californian leech</name>
    <dbReference type="NCBI Taxonomy" id="6412"/>
    <lineage>
        <taxon>Eukaryota</taxon>
        <taxon>Metazoa</taxon>
        <taxon>Spiralia</taxon>
        <taxon>Lophotrochozoa</taxon>
        <taxon>Annelida</taxon>
        <taxon>Clitellata</taxon>
        <taxon>Hirudinea</taxon>
        <taxon>Rhynchobdellida</taxon>
        <taxon>Glossiphoniidae</taxon>
        <taxon>Helobdella</taxon>
    </lineage>
</organism>
<dbReference type="InterPro" id="IPR001806">
    <property type="entry name" value="Small_GTPase"/>
</dbReference>
<keyword evidence="2" id="KW-0597">Phosphoprotein</keyword>
<dbReference type="AlphaFoldDB" id="T1EDW0"/>
<dbReference type="GO" id="GO:0005886">
    <property type="term" value="C:plasma membrane"/>
    <property type="evidence" value="ECO:0000318"/>
    <property type="project" value="GO_Central"/>
</dbReference>
<dbReference type="GO" id="GO:0003924">
    <property type="term" value="F:GTPase activity"/>
    <property type="evidence" value="ECO:0007669"/>
    <property type="project" value="InterPro"/>
</dbReference>
<evidence type="ECO:0000313" key="4">
    <source>
        <dbReference type="EMBL" id="ESO12760.1"/>
    </source>
</evidence>
<feature type="region of interest" description="Disordered" evidence="3">
    <location>
        <begin position="112"/>
        <end position="149"/>
    </location>
</feature>
<dbReference type="PANTHER" id="PTHR45775">
    <property type="entry name" value="RAD, GEM/KIR FAMILY MEMBER 2, ISOFORM C"/>
    <property type="match status" value="1"/>
</dbReference>
<evidence type="ECO:0000313" key="5">
    <source>
        <dbReference type="EnsemblMetazoa" id="HelroP105504"/>
    </source>
</evidence>
<comment type="similarity">
    <text evidence="1">Belongs to the small GTPase superfamily. RGK family.</text>
</comment>
<dbReference type="HOGENOM" id="CLU_1549292_0_0_1"/>
<dbReference type="eggNOG" id="KOG0395">
    <property type="taxonomic scope" value="Eukaryota"/>
</dbReference>
<protein>
    <submittedName>
        <fullName evidence="4 5">Uncharacterized protein</fullName>
    </submittedName>
</protein>
<proteinExistence type="inferred from homology"/>
<dbReference type="InParanoid" id="T1EDW0"/>
<dbReference type="OrthoDB" id="5239715at2759"/>
<dbReference type="GO" id="GO:0005525">
    <property type="term" value="F:GTP binding"/>
    <property type="evidence" value="ECO:0000318"/>
    <property type="project" value="GO_Central"/>
</dbReference>
<dbReference type="Proteomes" id="UP000015101">
    <property type="component" value="Unassembled WGS sequence"/>
</dbReference>
<accession>T1EDW0</accession>
<dbReference type="PANTHER" id="PTHR45775:SF6">
    <property type="entry name" value="RAD, GEM_KIR FAMILY MEMBER 2, ISOFORM C"/>
    <property type="match status" value="1"/>
</dbReference>
<dbReference type="InterPro" id="IPR051641">
    <property type="entry name" value="RGK_GTP-binding_reg"/>
</dbReference>
<dbReference type="InterPro" id="IPR027417">
    <property type="entry name" value="P-loop_NTPase"/>
</dbReference>
<reference evidence="4 6" key="2">
    <citation type="journal article" date="2013" name="Nature">
        <title>Insights into bilaterian evolution from three spiralian genomes.</title>
        <authorList>
            <person name="Simakov O."/>
            <person name="Marletaz F."/>
            <person name="Cho S.J."/>
            <person name="Edsinger-Gonzales E."/>
            <person name="Havlak P."/>
            <person name="Hellsten U."/>
            <person name="Kuo D.H."/>
            <person name="Larsson T."/>
            <person name="Lv J."/>
            <person name="Arendt D."/>
            <person name="Savage R."/>
            <person name="Osoegawa K."/>
            <person name="de Jong P."/>
            <person name="Grimwood J."/>
            <person name="Chapman J.A."/>
            <person name="Shapiro H."/>
            <person name="Aerts A."/>
            <person name="Otillar R.P."/>
            <person name="Terry A.Y."/>
            <person name="Boore J.L."/>
            <person name="Grigoriev I.V."/>
            <person name="Lindberg D.R."/>
            <person name="Seaver E.C."/>
            <person name="Weisblat D.A."/>
            <person name="Putnam N.H."/>
            <person name="Rokhsar D.S."/>
        </authorList>
    </citation>
    <scope>NUCLEOTIDE SEQUENCE</scope>
</reference>
<dbReference type="RefSeq" id="XP_009009480.1">
    <property type="nucleotide sequence ID" value="XM_009011232.1"/>
</dbReference>
<evidence type="ECO:0000256" key="3">
    <source>
        <dbReference type="SAM" id="MobiDB-lite"/>
    </source>
</evidence>
<gene>
    <name evidence="5" type="primary">20194762</name>
    <name evidence="4" type="ORF">HELRODRAFT_105504</name>
</gene>
<dbReference type="KEGG" id="hro:HELRODRAFT_105504"/>
<dbReference type="GO" id="GO:0005246">
    <property type="term" value="F:calcium channel regulator activity"/>
    <property type="evidence" value="ECO:0000318"/>
    <property type="project" value="GO_Central"/>
</dbReference>
<dbReference type="Pfam" id="PF00071">
    <property type="entry name" value="Ras"/>
    <property type="match status" value="1"/>
</dbReference>
<evidence type="ECO:0000313" key="6">
    <source>
        <dbReference type="Proteomes" id="UP000015101"/>
    </source>
</evidence>
<dbReference type="CTD" id="20194762"/>
<reference evidence="5" key="3">
    <citation type="submission" date="2015-06" db="UniProtKB">
        <authorList>
            <consortium name="EnsemblMetazoa"/>
        </authorList>
    </citation>
    <scope>IDENTIFICATION</scope>
</reference>
<dbReference type="SUPFAM" id="SSF52540">
    <property type="entry name" value="P-loop containing nucleoside triphosphate hydrolases"/>
    <property type="match status" value="1"/>
</dbReference>
<name>T1EDW0_HELRO</name>
<dbReference type="GeneID" id="20194762"/>
<dbReference type="SMART" id="SM00173">
    <property type="entry name" value="RAS"/>
    <property type="match status" value="1"/>
</dbReference>
<dbReference type="STRING" id="6412.T1EDW0"/>
<dbReference type="PROSITE" id="PS51421">
    <property type="entry name" value="RAS"/>
    <property type="match status" value="1"/>
</dbReference>
<sequence length="173" mass="20149">MKRLKENSRWFGHAEFNCFLVLYSITDRRSFDRALEYMDLILNHELTATRAVILVANKNDMERSRMVGTREGELAAEMRRCVFMNISVMINHQIDELLLELMAQLKKGHIARSRRASSLRPPGRNQRNHSGDFPGERQQGSVVQGGSPRESIWARIRRSSFRRRMSKSCENLL</sequence>
<dbReference type="Gene3D" id="3.40.50.300">
    <property type="entry name" value="P-loop containing nucleotide triphosphate hydrolases"/>
    <property type="match status" value="1"/>
</dbReference>
<evidence type="ECO:0000256" key="1">
    <source>
        <dbReference type="ARBA" id="ARBA00008846"/>
    </source>
</evidence>
<keyword evidence="6" id="KW-1185">Reference proteome</keyword>